<sequence>MRGVFATLASTVTVAAAAAATSNESCATGLYILCGRGSGEAAISKNPAVEPDNTGSAGVLATKIATQIPGSVVAGIIYPAVDPMTETGDLNLTAYYASENAGAKAAIDQVTAYHAACPETKIALIGYSQGAQIIADAVCGGIGDGGVGADFNTDEPLPSSLIEQNVLAIALVADPSHIANTTYDVGNSTQNGVFKRTNTTACNPYSDFMASYCEANDLYCDSGNRSDDHDPETVAYESDVVKFVVDKWKNYTATDDVANATESGSAASPTATAKPGAAAGLVVSQTLLGAGALLAVWTLL</sequence>
<organism evidence="4 5">
    <name type="scientific">Niveomyces insectorum RCEF 264</name>
    <dbReference type="NCBI Taxonomy" id="1081102"/>
    <lineage>
        <taxon>Eukaryota</taxon>
        <taxon>Fungi</taxon>
        <taxon>Dikarya</taxon>
        <taxon>Ascomycota</taxon>
        <taxon>Pezizomycotina</taxon>
        <taxon>Sordariomycetes</taxon>
        <taxon>Hypocreomycetidae</taxon>
        <taxon>Hypocreales</taxon>
        <taxon>Cordycipitaceae</taxon>
        <taxon>Niveomyces</taxon>
    </lineage>
</organism>
<name>A0A167XAD0_9HYPO</name>
<accession>A0A167XAD0</accession>
<feature type="chain" id="PRO_5007894316" evidence="3">
    <location>
        <begin position="20"/>
        <end position="300"/>
    </location>
</feature>
<gene>
    <name evidence="4" type="ORF">SPI_03370</name>
</gene>
<dbReference type="InterPro" id="IPR029058">
    <property type="entry name" value="AB_hydrolase_fold"/>
</dbReference>
<evidence type="ECO:0000256" key="2">
    <source>
        <dbReference type="ARBA" id="ARBA00023157"/>
    </source>
</evidence>
<dbReference type="OrthoDB" id="2586582at2759"/>
<proteinExistence type="predicted"/>
<dbReference type="GO" id="GO:0052689">
    <property type="term" value="F:carboxylic ester hydrolase activity"/>
    <property type="evidence" value="ECO:0007669"/>
    <property type="project" value="UniProtKB-ARBA"/>
</dbReference>
<protein>
    <submittedName>
        <fullName evidence="4">Axe2</fullName>
    </submittedName>
</protein>
<evidence type="ECO:0000256" key="3">
    <source>
        <dbReference type="SAM" id="SignalP"/>
    </source>
</evidence>
<keyword evidence="1" id="KW-0378">Hydrolase</keyword>
<dbReference type="AlphaFoldDB" id="A0A167XAD0"/>
<evidence type="ECO:0000313" key="5">
    <source>
        <dbReference type="Proteomes" id="UP000076874"/>
    </source>
</evidence>
<dbReference type="PANTHER" id="PTHR33630:SF9">
    <property type="entry name" value="CUTINASE 4"/>
    <property type="match status" value="1"/>
</dbReference>
<dbReference type="STRING" id="1081102.A0A167XAD0"/>
<dbReference type="Pfam" id="PF01083">
    <property type="entry name" value="Cutinase"/>
    <property type="match status" value="1"/>
</dbReference>
<dbReference type="PANTHER" id="PTHR33630">
    <property type="entry name" value="CUTINASE RV1984C-RELATED-RELATED"/>
    <property type="match status" value="1"/>
</dbReference>
<feature type="signal peptide" evidence="3">
    <location>
        <begin position="1"/>
        <end position="19"/>
    </location>
</feature>
<dbReference type="SMART" id="SM01110">
    <property type="entry name" value="Cutinase"/>
    <property type="match status" value="1"/>
</dbReference>
<evidence type="ECO:0000313" key="4">
    <source>
        <dbReference type="EMBL" id="OAA64723.1"/>
    </source>
</evidence>
<dbReference type="Proteomes" id="UP000076874">
    <property type="component" value="Unassembled WGS sequence"/>
</dbReference>
<dbReference type="InterPro" id="IPR000675">
    <property type="entry name" value="Cutinase/axe"/>
</dbReference>
<dbReference type="SUPFAM" id="SSF53474">
    <property type="entry name" value="alpha/beta-Hydrolases"/>
    <property type="match status" value="1"/>
</dbReference>
<dbReference type="Gene3D" id="3.40.50.1820">
    <property type="entry name" value="alpha/beta hydrolase"/>
    <property type="match status" value="1"/>
</dbReference>
<keyword evidence="3" id="KW-0732">Signal</keyword>
<reference evidence="4 5" key="1">
    <citation type="journal article" date="2016" name="Genome Biol. Evol.">
        <title>Divergent and convergent evolution of fungal pathogenicity.</title>
        <authorList>
            <person name="Shang Y."/>
            <person name="Xiao G."/>
            <person name="Zheng P."/>
            <person name="Cen K."/>
            <person name="Zhan S."/>
            <person name="Wang C."/>
        </authorList>
    </citation>
    <scope>NUCLEOTIDE SEQUENCE [LARGE SCALE GENOMIC DNA]</scope>
    <source>
        <strain evidence="4 5">RCEF 264</strain>
    </source>
</reference>
<keyword evidence="5" id="KW-1185">Reference proteome</keyword>
<dbReference type="EMBL" id="AZHD01000004">
    <property type="protein sequence ID" value="OAA64723.1"/>
    <property type="molecule type" value="Genomic_DNA"/>
</dbReference>
<comment type="caution">
    <text evidence="4">The sequence shown here is derived from an EMBL/GenBank/DDBJ whole genome shotgun (WGS) entry which is preliminary data.</text>
</comment>
<evidence type="ECO:0000256" key="1">
    <source>
        <dbReference type="ARBA" id="ARBA00022801"/>
    </source>
</evidence>
<keyword evidence="2" id="KW-1015">Disulfide bond</keyword>